<proteinExistence type="predicted"/>
<keyword evidence="2" id="KW-1185">Reference proteome</keyword>
<dbReference type="Proteomes" id="UP000651208">
    <property type="component" value="Unassembled WGS sequence"/>
</dbReference>
<evidence type="ECO:0000313" key="1">
    <source>
        <dbReference type="EMBL" id="MBC9131829.1"/>
    </source>
</evidence>
<accession>A0ABR7R033</accession>
<organism evidence="1 2">
    <name type="scientific">Frischella japonica</name>
    <dbReference type="NCBI Taxonomy" id="2741544"/>
    <lineage>
        <taxon>Bacteria</taxon>
        <taxon>Pseudomonadati</taxon>
        <taxon>Pseudomonadota</taxon>
        <taxon>Gammaproteobacteria</taxon>
        <taxon>Orbales</taxon>
        <taxon>Orbaceae</taxon>
        <taxon>Frischella</taxon>
    </lineage>
</organism>
<dbReference type="InterPro" id="IPR021730">
    <property type="entry name" value="YdbH"/>
</dbReference>
<dbReference type="Pfam" id="PF11739">
    <property type="entry name" value="YdbH-like"/>
    <property type="match status" value="1"/>
</dbReference>
<evidence type="ECO:0000313" key="2">
    <source>
        <dbReference type="Proteomes" id="UP000651208"/>
    </source>
</evidence>
<dbReference type="EMBL" id="JABURY010000021">
    <property type="protein sequence ID" value="MBC9131829.1"/>
    <property type="molecule type" value="Genomic_DNA"/>
</dbReference>
<protein>
    <submittedName>
        <fullName evidence="1">YdbH domain-containing protein</fullName>
    </submittedName>
</protein>
<reference evidence="1 2" key="1">
    <citation type="submission" date="2020-06" db="EMBL/GenBank/DDBJ databases">
        <title>Frischella cerana isolated from Apis cerana gut homogenate.</title>
        <authorList>
            <person name="Wolter L.A."/>
            <person name="Suenami S."/>
            <person name="Miyazaki R."/>
        </authorList>
    </citation>
    <scope>NUCLEOTIDE SEQUENCE [LARGE SCALE GENOMIC DNA]</scope>
    <source>
        <strain evidence="1 2">Ac13</strain>
    </source>
</reference>
<name>A0ABR7R033_9GAMM</name>
<sequence length="532" mass="59645">MTRLKKRYWISLSLLLIIILLSLFGWQYWLSFKQKYQLTINWQGISVGFNGLSFTDLTVSQSSMLSLTVKELHISWSNLSAENIDIHWLSDETHKIANTAEKELRREDKNPNQFAFDTQLVSSILHWLPNTINIHSLRFYQQDKPLLDIKVALEKQLESILLNVSTNTQYSANLSAIIAFNEMDSRLEIQNGILTTTINQFGIQNGHLNLPFTGSITGNRIILTNLDTAAINLAKVNISDDVILSNLISKLSFQIESSIPFKNNQLSATAQLAINKLNAIYKNSEIKSVTGNMNLSVKNNQLSISTPSINIQEMNVGVIFEKIKFAGAYSSILTAPEKGIVVWKNAQATIFSGKIFFDKGKLDLAKLPQQVNLNLTQIQLKDILAKYPVEGLVGNGAIDGTLPITLSEVKNKGKTTFHLLIKNGQLTSTNQGYLQFENPALKDYVKNNPKMKILTDILKNFHYTKLTSKVDYANDIAKLGLNIQGSNSDVENGKAVNFNITLEENIAKLMTSLLLSDQISEPIRKRIESRLK</sequence>
<gene>
    <name evidence="1" type="ORF">FcAc13_11015</name>
</gene>
<comment type="caution">
    <text evidence="1">The sequence shown here is derived from an EMBL/GenBank/DDBJ whole genome shotgun (WGS) entry which is preliminary data.</text>
</comment>
<dbReference type="RefSeq" id="WP_187756271.1">
    <property type="nucleotide sequence ID" value="NZ_JABURY010000021.1"/>
</dbReference>